<organism evidence="9 10">
    <name type="scientific">candidate division WWE3 bacterium RIFCSPLOWO2_01_FULL_37_15</name>
    <dbReference type="NCBI Taxonomy" id="1802622"/>
    <lineage>
        <taxon>Bacteria</taxon>
        <taxon>Katanobacteria</taxon>
    </lineage>
</organism>
<dbReference type="InterPro" id="IPR029060">
    <property type="entry name" value="PIN-like_dom_sf"/>
</dbReference>
<protein>
    <recommendedName>
        <fullName evidence="8">PIN domain-containing protein</fullName>
    </recommendedName>
</protein>
<comment type="caution">
    <text evidence="9">The sequence shown here is derived from an EMBL/GenBank/DDBJ whole genome shotgun (WGS) entry which is preliminary data.</text>
</comment>
<evidence type="ECO:0000256" key="1">
    <source>
        <dbReference type="ARBA" id="ARBA00001946"/>
    </source>
</evidence>
<dbReference type="GO" id="GO:0046872">
    <property type="term" value="F:metal ion binding"/>
    <property type="evidence" value="ECO:0007669"/>
    <property type="project" value="UniProtKB-KW"/>
</dbReference>
<name>A0A1F4UYI2_UNCKA</name>
<evidence type="ECO:0000256" key="2">
    <source>
        <dbReference type="ARBA" id="ARBA00022649"/>
    </source>
</evidence>
<dbReference type="PANTHER" id="PTHR33653">
    <property type="entry name" value="RIBONUCLEASE VAPC2"/>
    <property type="match status" value="1"/>
</dbReference>
<evidence type="ECO:0000259" key="8">
    <source>
        <dbReference type="Pfam" id="PF01850"/>
    </source>
</evidence>
<dbReference type="InterPro" id="IPR002716">
    <property type="entry name" value="PIN_dom"/>
</dbReference>
<evidence type="ECO:0000313" key="10">
    <source>
        <dbReference type="Proteomes" id="UP000177458"/>
    </source>
</evidence>
<keyword evidence="3" id="KW-0540">Nuclease</keyword>
<reference evidence="9 10" key="1">
    <citation type="journal article" date="2016" name="Nat. Commun.">
        <title>Thousands of microbial genomes shed light on interconnected biogeochemical processes in an aquifer system.</title>
        <authorList>
            <person name="Anantharaman K."/>
            <person name="Brown C.T."/>
            <person name="Hug L.A."/>
            <person name="Sharon I."/>
            <person name="Castelle C.J."/>
            <person name="Probst A.J."/>
            <person name="Thomas B.C."/>
            <person name="Singh A."/>
            <person name="Wilkins M.J."/>
            <person name="Karaoz U."/>
            <person name="Brodie E.L."/>
            <person name="Williams K.H."/>
            <person name="Hubbard S.S."/>
            <person name="Banfield J.F."/>
        </authorList>
    </citation>
    <scope>NUCLEOTIDE SEQUENCE [LARGE SCALE GENOMIC DNA]</scope>
</reference>
<dbReference type="Proteomes" id="UP000177458">
    <property type="component" value="Unassembled WGS sequence"/>
</dbReference>
<keyword evidence="2" id="KW-1277">Toxin-antitoxin system</keyword>
<dbReference type="PANTHER" id="PTHR33653:SF1">
    <property type="entry name" value="RIBONUCLEASE VAPC2"/>
    <property type="match status" value="1"/>
</dbReference>
<evidence type="ECO:0000256" key="3">
    <source>
        <dbReference type="ARBA" id="ARBA00022722"/>
    </source>
</evidence>
<evidence type="ECO:0000256" key="6">
    <source>
        <dbReference type="ARBA" id="ARBA00022842"/>
    </source>
</evidence>
<comment type="cofactor">
    <cofactor evidence="1">
        <name>Mg(2+)</name>
        <dbReference type="ChEBI" id="CHEBI:18420"/>
    </cofactor>
</comment>
<dbReference type="Pfam" id="PF01850">
    <property type="entry name" value="PIN"/>
    <property type="match status" value="1"/>
</dbReference>
<evidence type="ECO:0000256" key="4">
    <source>
        <dbReference type="ARBA" id="ARBA00022723"/>
    </source>
</evidence>
<dbReference type="GO" id="GO:0016787">
    <property type="term" value="F:hydrolase activity"/>
    <property type="evidence" value="ECO:0007669"/>
    <property type="project" value="UniProtKB-KW"/>
</dbReference>
<comment type="similarity">
    <text evidence="7">Belongs to the PINc/VapC protein family.</text>
</comment>
<keyword evidence="4" id="KW-0479">Metal-binding</keyword>
<dbReference type="GO" id="GO:0004518">
    <property type="term" value="F:nuclease activity"/>
    <property type="evidence" value="ECO:0007669"/>
    <property type="project" value="UniProtKB-KW"/>
</dbReference>
<dbReference type="InterPro" id="IPR050556">
    <property type="entry name" value="Type_II_TA_system_RNase"/>
</dbReference>
<evidence type="ECO:0000256" key="7">
    <source>
        <dbReference type="ARBA" id="ARBA00038093"/>
    </source>
</evidence>
<accession>A0A1F4UYI2</accession>
<evidence type="ECO:0000256" key="5">
    <source>
        <dbReference type="ARBA" id="ARBA00022801"/>
    </source>
</evidence>
<proteinExistence type="inferred from homology"/>
<sequence>MVILDTNILIDHFRMSDREATSHFETLTKIISPSELAISLITVQELFTGKGMSNPKNFNRIQQLLQKVTLLPYSLKVALLAGEISREHTADMEFADAATVSTCLINDVELCTLNKKHFKGVKRIKLLDF</sequence>
<dbReference type="AlphaFoldDB" id="A0A1F4UYI2"/>
<feature type="domain" description="PIN" evidence="8">
    <location>
        <begin position="2"/>
        <end position="120"/>
    </location>
</feature>
<dbReference type="Gene3D" id="3.40.50.1010">
    <property type="entry name" value="5'-nuclease"/>
    <property type="match status" value="1"/>
</dbReference>
<dbReference type="EMBL" id="MEVF01000012">
    <property type="protein sequence ID" value="OGC49966.1"/>
    <property type="molecule type" value="Genomic_DNA"/>
</dbReference>
<dbReference type="SUPFAM" id="SSF88723">
    <property type="entry name" value="PIN domain-like"/>
    <property type="match status" value="1"/>
</dbReference>
<evidence type="ECO:0000313" key="9">
    <source>
        <dbReference type="EMBL" id="OGC49966.1"/>
    </source>
</evidence>
<gene>
    <name evidence="9" type="ORF">A3A69_00310</name>
</gene>
<keyword evidence="5" id="KW-0378">Hydrolase</keyword>
<keyword evidence="6" id="KW-0460">Magnesium</keyword>